<dbReference type="SUPFAM" id="SSF53822">
    <property type="entry name" value="Periplasmic binding protein-like I"/>
    <property type="match status" value="1"/>
</dbReference>
<evidence type="ECO:0000256" key="3">
    <source>
        <dbReference type="ARBA" id="ARBA00023163"/>
    </source>
</evidence>
<keyword evidence="1" id="KW-0805">Transcription regulation</keyword>
<dbReference type="InterPro" id="IPR046335">
    <property type="entry name" value="LacI/GalR-like_sensor"/>
</dbReference>
<keyword evidence="3" id="KW-0804">Transcription</keyword>
<evidence type="ECO:0000256" key="2">
    <source>
        <dbReference type="ARBA" id="ARBA00023125"/>
    </source>
</evidence>
<reference evidence="6 7" key="3">
    <citation type="journal article" date="2019" name="Int. J. Syst. Evol. Microbiol.">
        <title>Anaerobacillus isosaccharinicus sp. nov., an alkaliphilic bacterium which degrades isosaccharinic acid.</title>
        <authorList>
            <person name="Bassil N.M."/>
            <person name="Lloyd J.R."/>
        </authorList>
    </citation>
    <scope>NUCLEOTIDE SEQUENCE [LARGE SCALE GENOMIC DNA]</scope>
    <source>
        <strain evidence="6 7">NB2006</strain>
    </source>
</reference>
<dbReference type="Pfam" id="PF13377">
    <property type="entry name" value="Peripla_BP_3"/>
    <property type="match status" value="1"/>
</dbReference>
<dbReference type="InterPro" id="IPR000843">
    <property type="entry name" value="HTH_LacI"/>
</dbReference>
<dbReference type="PRINTS" id="PR00036">
    <property type="entry name" value="HTHLACI"/>
</dbReference>
<dbReference type="CDD" id="cd01392">
    <property type="entry name" value="HTH_LacI"/>
    <property type="match status" value="1"/>
</dbReference>
<evidence type="ECO:0000259" key="4">
    <source>
        <dbReference type="PROSITE" id="PS50932"/>
    </source>
</evidence>
<reference evidence="5 7" key="1">
    <citation type="submission" date="2016-10" db="EMBL/GenBank/DDBJ databases">
        <title>Draft genome sequences of four alkaliphilic bacteria belonging to the Anaerobacillus genus.</title>
        <authorList>
            <person name="Bassil N.M."/>
            <person name="Lloyd J.R."/>
        </authorList>
    </citation>
    <scope>NUCLEOTIDE SEQUENCE [LARGE SCALE GENOMIC DNA]</scope>
    <source>
        <strain evidence="5 7">NB2006</strain>
    </source>
</reference>
<accession>A0A1S2LI22</accession>
<evidence type="ECO:0000313" key="7">
    <source>
        <dbReference type="Proteomes" id="UP000180175"/>
    </source>
</evidence>
<dbReference type="EMBL" id="CP063356">
    <property type="protein sequence ID" value="QOY36905.1"/>
    <property type="molecule type" value="Genomic_DNA"/>
</dbReference>
<reference evidence="6 7" key="2">
    <citation type="journal article" date="2017" name="Genome Announc.">
        <title>Draft Genome Sequences of Four Alkaliphilic Bacteria Belonging to the Anaerobacillus Genus.</title>
        <authorList>
            <person name="Bassil N.M."/>
            <person name="Lloyd J.R."/>
        </authorList>
    </citation>
    <scope>NUCLEOTIDE SEQUENCE [LARGE SCALE GENOMIC DNA]</scope>
    <source>
        <strain evidence="6 7">NB2006</strain>
    </source>
</reference>
<dbReference type="InterPro" id="IPR010982">
    <property type="entry name" value="Lambda_DNA-bd_dom_sf"/>
</dbReference>
<dbReference type="GO" id="GO:0000976">
    <property type="term" value="F:transcription cis-regulatory region binding"/>
    <property type="evidence" value="ECO:0007669"/>
    <property type="project" value="TreeGrafter"/>
</dbReference>
<dbReference type="KEGG" id="aia:AWH56_004445"/>
<keyword evidence="7" id="KW-1185">Reference proteome</keyword>
<sequence>MKATMKDVATLANVSMSTVSRVLNNPETVVPEKRERVLAAIKTLKYHPNALARGLIYKRTRTYGVLIPDVSNMYSAEVLKGMEEAANVRGMNLIICNTDLNKDRKHAYINVLNEKQVDGILYMSEAVFPDDYKVMERLAIPFVLASTHCLEYPLPSVKVDDEQGGYDATLFLVSKGHKEIGMISGPTTDIIAGQSRLQGYMRCLRDHHLPVNVDKNVQFGHYRFQDGFEAMERLYQSNNITAVFCASDEMALGAISYLHSIKVDVPNDLSVIGYDNTKVASMSIPPLTTVAQPMYEIGYKAVEKLEDLINGNELKQLRTYLPHQIIERKSVKEI</sequence>
<dbReference type="PANTHER" id="PTHR30146:SF109">
    <property type="entry name" value="HTH-TYPE TRANSCRIPTIONAL REGULATOR GALS"/>
    <property type="match status" value="1"/>
</dbReference>
<proteinExistence type="predicted"/>
<dbReference type="CDD" id="cd19975">
    <property type="entry name" value="PBP1_CcpA-like"/>
    <property type="match status" value="1"/>
</dbReference>
<dbReference type="AlphaFoldDB" id="A0A1S2LI22"/>
<dbReference type="RefSeq" id="WP_071317829.1">
    <property type="nucleotide sequence ID" value="NZ_CP063356.2"/>
</dbReference>
<dbReference type="Gene3D" id="1.10.260.40">
    <property type="entry name" value="lambda repressor-like DNA-binding domains"/>
    <property type="match status" value="1"/>
</dbReference>
<evidence type="ECO:0000313" key="5">
    <source>
        <dbReference type="EMBL" id="OIJ12051.1"/>
    </source>
</evidence>
<dbReference type="SMART" id="SM00354">
    <property type="entry name" value="HTH_LACI"/>
    <property type="match status" value="1"/>
</dbReference>
<feature type="domain" description="HTH lacI-type" evidence="4">
    <location>
        <begin position="3"/>
        <end position="57"/>
    </location>
</feature>
<keyword evidence="2 6" id="KW-0238">DNA-binding</keyword>
<name>A0A1S2LI22_9BACI</name>
<dbReference type="PROSITE" id="PS00356">
    <property type="entry name" value="HTH_LACI_1"/>
    <property type="match status" value="1"/>
</dbReference>
<protein>
    <submittedName>
        <fullName evidence="6">LacI family DNA-binding transcriptional regulator</fullName>
    </submittedName>
    <submittedName>
        <fullName evidence="5">LacI family transcriptional regulator</fullName>
    </submittedName>
</protein>
<dbReference type="SUPFAM" id="SSF47413">
    <property type="entry name" value="lambda repressor-like DNA-binding domains"/>
    <property type="match status" value="1"/>
</dbReference>
<dbReference type="OrthoDB" id="9784962at2"/>
<dbReference type="InterPro" id="IPR028082">
    <property type="entry name" value="Peripla_BP_I"/>
</dbReference>
<dbReference type="GO" id="GO:0003700">
    <property type="term" value="F:DNA-binding transcription factor activity"/>
    <property type="evidence" value="ECO:0007669"/>
    <property type="project" value="TreeGrafter"/>
</dbReference>
<dbReference type="Proteomes" id="UP000180175">
    <property type="component" value="Chromosome"/>
</dbReference>
<dbReference type="Pfam" id="PF00356">
    <property type="entry name" value="LacI"/>
    <property type="match status" value="1"/>
</dbReference>
<dbReference type="Gene3D" id="3.40.50.2300">
    <property type="match status" value="2"/>
</dbReference>
<dbReference type="PROSITE" id="PS50932">
    <property type="entry name" value="HTH_LACI_2"/>
    <property type="match status" value="1"/>
</dbReference>
<dbReference type="EMBL" id="LQXD01000130">
    <property type="protein sequence ID" value="OIJ12051.1"/>
    <property type="molecule type" value="Genomic_DNA"/>
</dbReference>
<dbReference type="PANTHER" id="PTHR30146">
    <property type="entry name" value="LACI-RELATED TRANSCRIPTIONAL REPRESSOR"/>
    <property type="match status" value="1"/>
</dbReference>
<evidence type="ECO:0000313" key="6">
    <source>
        <dbReference type="EMBL" id="QOY36905.1"/>
    </source>
</evidence>
<evidence type="ECO:0000256" key="1">
    <source>
        <dbReference type="ARBA" id="ARBA00023015"/>
    </source>
</evidence>
<reference evidence="6" key="4">
    <citation type="submission" date="2020-10" db="EMBL/GenBank/DDBJ databases">
        <authorList>
            <person name="Bassil N.M."/>
            <person name="Lloyd J.R."/>
        </authorList>
    </citation>
    <scope>NUCLEOTIDE SEQUENCE</scope>
    <source>
        <strain evidence="6">NB2006</strain>
    </source>
</reference>
<organism evidence="5 7">
    <name type="scientific">Anaerobacillus isosaccharinicus</name>
    <dbReference type="NCBI Taxonomy" id="1532552"/>
    <lineage>
        <taxon>Bacteria</taxon>
        <taxon>Bacillati</taxon>
        <taxon>Bacillota</taxon>
        <taxon>Bacilli</taxon>
        <taxon>Bacillales</taxon>
        <taxon>Bacillaceae</taxon>
        <taxon>Anaerobacillus</taxon>
    </lineage>
</organism>
<gene>
    <name evidence="6" type="ORF">AWH56_004445</name>
    <name evidence="5" type="ORF">AWH56_14855</name>
</gene>